<dbReference type="InterPro" id="IPR036081">
    <property type="entry name" value="Translin_sf"/>
</dbReference>
<protein>
    <submittedName>
        <fullName evidence="1">RNA-binding protein</fullName>
    </submittedName>
</protein>
<dbReference type="eggNOG" id="COG2178">
    <property type="taxonomic scope" value="Bacteria"/>
</dbReference>
<dbReference type="OrthoDB" id="9794476at2"/>
<dbReference type="Proteomes" id="UP000004508">
    <property type="component" value="Unassembled WGS sequence"/>
</dbReference>
<dbReference type="EMBL" id="ADVG01000001">
    <property type="protein sequence ID" value="EFH90816.1"/>
    <property type="molecule type" value="Genomic_DNA"/>
</dbReference>
<accession>D6TH74</accession>
<name>D6TH74_KTERA</name>
<dbReference type="STRING" id="485913.Krac_12457"/>
<dbReference type="GO" id="GO:0043565">
    <property type="term" value="F:sequence-specific DNA binding"/>
    <property type="evidence" value="ECO:0007669"/>
    <property type="project" value="InterPro"/>
</dbReference>
<gene>
    <name evidence="1" type="ORF">Krac_12457</name>
</gene>
<evidence type="ECO:0000313" key="2">
    <source>
        <dbReference type="Proteomes" id="UP000004508"/>
    </source>
</evidence>
<proteinExistence type="predicted"/>
<dbReference type="SUPFAM" id="SSF74784">
    <property type="entry name" value="Translin"/>
    <property type="match status" value="1"/>
</dbReference>
<dbReference type="InParanoid" id="D6TH74"/>
<organism evidence="1 2">
    <name type="scientific">Ktedonobacter racemifer DSM 44963</name>
    <dbReference type="NCBI Taxonomy" id="485913"/>
    <lineage>
        <taxon>Bacteria</taxon>
        <taxon>Bacillati</taxon>
        <taxon>Chloroflexota</taxon>
        <taxon>Ktedonobacteria</taxon>
        <taxon>Ktedonobacterales</taxon>
        <taxon>Ktedonobacteraceae</taxon>
        <taxon>Ktedonobacter</taxon>
    </lineage>
</organism>
<sequence>MPDKLEQIGQQAIEHLSLKHAAREKALPKSRTVIRHCANSIRATHRHERERANELMAQAAQLLQEMKDDLLDHQDIYYAGFAQDAQKEYAEARCLAALTQYQELPDAEELGIGWAAYLNGLAEAAGELRRYLLDQLRRGNLRDCEAYLRQMDDIYSLLISVDFPDAITSGLRRTTDVTRGILEKTRGDLTTSVVQAQLQHSIQELYQALGQDGAINAPRVE</sequence>
<dbReference type="AlphaFoldDB" id="D6TH74"/>
<comment type="caution">
    <text evidence="1">The sequence shown here is derived from an EMBL/GenBank/DDBJ whole genome shotgun (WGS) entry which is preliminary data.</text>
</comment>
<dbReference type="Gene3D" id="1.20.58.2140">
    <property type="match status" value="1"/>
</dbReference>
<dbReference type="CDD" id="cd14820">
    <property type="entry name" value="TRAX"/>
    <property type="match status" value="1"/>
</dbReference>
<reference evidence="1 2" key="1">
    <citation type="journal article" date="2011" name="Stand. Genomic Sci.">
        <title>Non-contiguous finished genome sequence and contextual data of the filamentous soil bacterium Ktedonobacter racemifer type strain (SOSP1-21).</title>
        <authorList>
            <person name="Chang Y.J."/>
            <person name="Land M."/>
            <person name="Hauser L."/>
            <person name="Chertkov O."/>
            <person name="Del Rio T.G."/>
            <person name="Nolan M."/>
            <person name="Copeland A."/>
            <person name="Tice H."/>
            <person name="Cheng J.F."/>
            <person name="Lucas S."/>
            <person name="Han C."/>
            <person name="Goodwin L."/>
            <person name="Pitluck S."/>
            <person name="Ivanova N."/>
            <person name="Ovchinikova G."/>
            <person name="Pati A."/>
            <person name="Chen A."/>
            <person name="Palaniappan K."/>
            <person name="Mavromatis K."/>
            <person name="Liolios K."/>
            <person name="Brettin T."/>
            <person name="Fiebig A."/>
            <person name="Rohde M."/>
            <person name="Abt B."/>
            <person name="Goker M."/>
            <person name="Detter J.C."/>
            <person name="Woyke T."/>
            <person name="Bristow J."/>
            <person name="Eisen J.A."/>
            <person name="Markowitz V."/>
            <person name="Hugenholtz P."/>
            <person name="Kyrpides N.C."/>
            <person name="Klenk H.P."/>
            <person name="Lapidus A."/>
        </authorList>
    </citation>
    <scope>NUCLEOTIDE SEQUENCE [LARGE SCALE GENOMIC DNA]</scope>
    <source>
        <strain evidence="2">DSM 44963</strain>
    </source>
</reference>
<dbReference type="RefSeq" id="WP_007908476.1">
    <property type="nucleotide sequence ID" value="NZ_ADVG01000001.1"/>
</dbReference>
<keyword evidence="2" id="KW-1185">Reference proteome</keyword>
<evidence type="ECO:0000313" key="1">
    <source>
        <dbReference type="EMBL" id="EFH90816.1"/>
    </source>
</evidence>